<dbReference type="AlphaFoldDB" id="A0A3B0S3G6"/>
<dbReference type="EMBL" id="UOEH01000052">
    <property type="protein sequence ID" value="VAV90983.1"/>
    <property type="molecule type" value="Genomic_DNA"/>
</dbReference>
<protein>
    <recommendedName>
        <fullName evidence="1">Flagellar protein FlgJ N-terminal domain-containing protein</fullName>
    </recommendedName>
</protein>
<accession>A0A3B0S3G6</accession>
<dbReference type="Pfam" id="PF10135">
    <property type="entry name" value="Rod-binding"/>
    <property type="match status" value="1"/>
</dbReference>
<name>A0A3B0S3G6_9ZZZZ</name>
<organism evidence="2">
    <name type="scientific">hydrothermal vent metagenome</name>
    <dbReference type="NCBI Taxonomy" id="652676"/>
    <lineage>
        <taxon>unclassified sequences</taxon>
        <taxon>metagenomes</taxon>
        <taxon>ecological metagenomes</taxon>
    </lineage>
</organism>
<gene>
    <name evidence="2" type="ORF">MNBD_ALPHA05-1920</name>
</gene>
<reference evidence="2" key="1">
    <citation type="submission" date="2018-06" db="EMBL/GenBank/DDBJ databases">
        <authorList>
            <person name="Zhirakovskaya E."/>
        </authorList>
    </citation>
    <scope>NUCLEOTIDE SEQUENCE</scope>
</reference>
<proteinExistence type="predicted"/>
<feature type="domain" description="Flagellar protein FlgJ N-terminal" evidence="1">
    <location>
        <begin position="54"/>
        <end position="89"/>
    </location>
</feature>
<sequence length="103" mass="11155">MVNTDLAVAPIITPAPQPTAERKAQILEQAREFESVFIAQMLKYSGLEKAISSQGGFGGEAYSSLLLEQYASKIVEKGGFGLTENIYEQLLKKEGLNETDTAA</sequence>
<evidence type="ECO:0000259" key="1">
    <source>
        <dbReference type="Pfam" id="PF10135"/>
    </source>
</evidence>
<dbReference type="InterPro" id="IPR019301">
    <property type="entry name" value="Flagellar_prot_FlgJ_N"/>
</dbReference>
<evidence type="ECO:0000313" key="2">
    <source>
        <dbReference type="EMBL" id="VAV90983.1"/>
    </source>
</evidence>